<dbReference type="GO" id="GO:0003700">
    <property type="term" value="F:DNA-binding transcription factor activity"/>
    <property type="evidence" value="ECO:0007669"/>
    <property type="project" value="TreeGrafter"/>
</dbReference>
<keyword evidence="3" id="KW-0238">DNA-binding</keyword>
<dbReference type="Pfam" id="PF13377">
    <property type="entry name" value="Peripla_BP_3"/>
    <property type="match status" value="1"/>
</dbReference>
<dbReference type="Proteomes" id="UP000642070">
    <property type="component" value="Unassembled WGS sequence"/>
</dbReference>
<dbReference type="AlphaFoldDB" id="A0A917UEN6"/>
<dbReference type="PANTHER" id="PTHR30146">
    <property type="entry name" value="LACI-RELATED TRANSCRIPTIONAL REPRESSOR"/>
    <property type="match status" value="1"/>
</dbReference>
<accession>A0A917UEN6</accession>
<dbReference type="RefSeq" id="WP_229837071.1">
    <property type="nucleotide sequence ID" value="NZ_BMPI01000091.1"/>
</dbReference>
<keyword evidence="7" id="KW-1185">Reference proteome</keyword>
<reference evidence="6" key="1">
    <citation type="journal article" date="2014" name="Int. J. Syst. Evol. Microbiol.">
        <title>Complete genome sequence of Corynebacterium casei LMG S-19264T (=DSM 44701T), isolated from a smear-ripened cheese.</title>
        <authorList>
            <consortium name="US DOE Joint Genome Institute (JGI-PGF)"/>
            <person name="Walter F."/>
            <person name="Albersmeier A."/>
            <person name="Kalinowski J."/>
            <person name="Ruckert C."/>
        </authorList>
    </citation>
    <scope>NUCLEOTIDE SEQUENCE</scope>
    <source>
        <strain evidence="6">JCM 19831</strain>
    </source>
</reference>
<reference evidence="6" key="2">
    <citation type="submission" date="2020-09" db="EMBL/GenBank/DDBJ databases">
        <authorList>
            <person name="Sun Q."/>
            <person name="Ohkuma M."/>
        </authorList>
    </citation>
    <scope>NUCLEOTIDE SEQUENCE</scope>
    <source>
        <strain evidence="6">JCM 19831</strain>
    </source>
</reference>
<dbReference type="InterPro" id="IPR028082">
    <property type="entry name" value="Peripla_BP_I"/>
</dbReference>
<evidence type="ECO:0000256" key="4">
    <source>
        <dbReference type="ARBA" id="ARBA00023163"/>
    </source>
</evidence>
<keyword evidence="4" id="KW-0804">Transcription</keyword>
<dbReference type="GO" id="GO:0000976">
    <property type="term" value="F:transcription cis-regulatory region binding"/>
    <property type="evidence" value="ECO:0007669"/>
    <property type="project" value="TreeGrafter"/>
</dbReference>
<evidence type="ECO:0000256" key="3">
    <source>
        <dbReference type="ARBA" id="ARBA00023125"/>
    </source>
</evidence>
<evidence type="ECO:0000256" key="2">
    <source>
        <dbReference type="ARBA" id="ARBA00023015"/>
    </source>
</evidence>
<dbReference type="EMBL" id="BMPI01000091">
    <property type="protein sequence ID" value="GGM83004.1"/>
    <property type="molecule type" value="Genomic_DNA"/>
</dbReference>
<evidence type="ECO:0000259" key="5">
    <source>
        <dbReference type="Pfam" id="PF13377"/>
    </source>
</evidence>
<name>A0A917UEN6_9ACTN</name>
<comment type="caution">
    <text evidence="6">The sequence shown here is derived from an EMBL/GenBank/DDBJ whole genome shotgun (WGS) entry which is preliminary data.</text>
</comment>
<gene>
    <name evidence="6" type="ORF">GCM10007977_100500</name>
</gene>
<dbReference type="SUPFAM" id="SSF53822">
    <property type="entry name" value="Periplasmic binding protein-like I"/>
    <property type="match status" value="1"/>
</dbReference>
<keyword evidence="2" id="KW-0805">Transcription regulation</keyword>
<protein>
    <recommendedName>
        <fullName evidence="5">Transcriptional regulator LacI/GalR-like sensor domain-containing protein</fullName>
    </recommendedName>
</protein>
<feature type="domain" description="Transcriptional regulator LacI/GalR-like sensor" evidence="5">
    <location>
        <begin position="18"/>
        <end position="104"/>
    </location>
</feature>
<dbReference type="Gene3D" id="3.40.50.2300">
    <property type="match status" value="2"/>
</dbReference>
<dbReference type="PANTHER" id="PTHR30146:SF148">
    <property type="entry name" value="HTH-TYPE TRANSCRIPTIONAL REPRESSOR PURR-RELATED"/>
    <property type="match status" value="1"/>
</dbReference>
<proteinExistence type="predicted"/>
<organism evidence="6 7">
    <name type="scientific">Dactylosporangium sucinum</name>
    <dbReference type="NCBI Taxonomy" id="1424081"/>
    <lineage>
        <taxon>Bacteria</taxon>
        <taxon>Bacillati</taxon>
        <taxon>Actinomycetota</taxon>
        <taxon>Actinomycetes</taxon>
        <taxon>Micromonosporales</taxon>
        <taxon>Micromonosporaceae</taxon>
        <taxon>Dactylosporangium</taxon>
    </lineage>
</organism>
<sequence>MPAYAAVRAFLRAGSRASALLCLNDRLAFGAYQAAQEAGLRIPEDLSVVAFDDSDLASWLRPALTSVALPHFELGRRAVELLLDPTRPMGRHLVEMPLRSRASVGPPA</sequence>
<keyword evidence="1" id="KW-0678">Repressor</keyword>
<dbReference type="InterPro" id="IPR046335">
    <property type="entry name" value="LacI/GalR-like_sensor"/>
</dbReference>
<evidence type="ECO:0000256" key="1">
    <source>
        <dbReference type="ARBA" id="ARBA00022491"/>
    </source>
</evidence>
<evidence type="ECO:0000313" key="6">
    <source>
        <dbReference type="EMBL" id="GGM83004.1"/>
    </source>
</evidence>
<evidence type="ECO:0000313" key="7">
    <source>
        <dbReference type="Proteomes" id="UP000642070"/>
    </source>
</evidence>